<feature type="chain" id="PRO_5008140788" evidence="2">
    <location>
        <begin position="26"/>
        <end position="896"/>
    </location>
</feature>
<name>A0A182W5P3_9DIPT</name>
<evidence type="ECO:0000256" key="2">
    <source>
        <dbReference type="SAM" id="SignalP"/>
    </source>
</evidence>
<dbReference type="PANTHER" id="PTHR47890:SF1">
    <property type="entry name" value="LD24308P"/>
    <property type="match status" value="1"/>
</dbReference>
<accession>A0A182W5P3</accession>
<reference evidence="3" key="2">
    <citation type="submission" date="2020-05" db="UniProtKB">
        <authorList>
            <consortium name="EnsemblMetazoa"/>
        </authorList>
    </citation>
    <scope>IDENTIFICATION</scope>
    <source>
        <strain evidence="3">MINIMUS1</strain>
    </source>
</reference>
<keyword evidence="1" id="KW-0472">Membrane</keyword>
<protein>
    <submittedName>
        <fullName evidence="3">Uncharacterized protein</fullName>
    </submittedName>
</protein>
<dbReference type="AlphaFoldDB" id="A0A182W5P3"/>
<dbReference type="Pfam" id="PF16061">
    <property type="entry name" value="DUF4803"/>
    <property type="match status" value="1"/>
</dbReference>
<organism evidence="3 4">
    <name type="scientific">Anopheles minimus</name>
    <dbReference type="NCBI Taxonomy" id="112268"/>
    <lineage>
        <taxon>Eukaryota</taxon>
        <taxon>Metazoa</taxon>
        <taxon>Ecdysozoa</taxon>
        <taxon>Arthropoda</taxon>
        <taxon>Hexapoda</taxon>
        <taxon>Insecta</taxon>
        <taxon>Pterygota</taxon>
        <taxon>Neoptera</taxon>
        <taxon>Endopterygota</taxon>
        <taxon>Diptera</taxon>
        <taxon>Nematocera</taxon>
        <taxon>Culicoidea</taxon>
        <taxon>Culicidae</taxon>
        <taxon>Anophelinae</taxon>
        <taxon>Anopheles</taxon>
    </lineage>
</organism>
<dbReference type="InterPro" id="IPR032062">
    <property type="entry name" value="DUF4803"/>
</dbReference>
<proteinExistence type="predicted"/>
<sequence length="896" mass="102184">MASLARVLTFLVLLPAGLLWAESQAEGDLFSPSTIMSNIASKVLWRIIQEVGILDSDLSQSKPLNLDPSQQIIKQISRLSNDLHQSQTSLTEILGHRIFDAVEHVNHRNRFMDRLTSISSILKRIDRLETKMNKLLSEDTAVEQLTLTQFAQATIDLSNPKSVLEQLLELEMEVTGDIGLIATEKQDIFTQLNMSVTQALKGEHRVSTNKCKSSNDTMTRGLSLPVALLALLYMCMVVASLLSPADAKKLHGASGIDALRERYLQRERQAWTIVNHIDAVDNQLEQDTSHQRATIMRELVSIYLNFVESELDAEDTGDYRLLERLSEWHLLETNLMAVNKLFAVVYSFLREKAPRFAEQADRALEEGEHGTGSNSAGDDLRLLTIDLAETILFDKRHPIQQQLEDIYNIMVRQALYYRASMMARSVICSYGLSPQQMMYLLYKSIAMTELKGYIMMQFSYMLLKTHGKGNFTTESKDRRSELRARLTRTQQLLQNVMQQTSSEYWRCDPERGTHRENTTYVQFTRLLQGYVENEVDMNADETCRESCSHYQYGHQQHHCYKELYCSKQQKCAGRIYDCEYIDSDMWICPAAPGSQRRYEYIEYENGEVRGRKQHCPRGTSKVDSWWRWLFWHCSYCFCLCDDAGRHSDRYVSLRESVSDISQNRVVTGLRFVKRDQMMHLIVQQGLLLPGGDIDNSTLEWVVAQPFKRTQKGVLDGRDYHTLSYERRAVDLDDVLVHPGYVLTGVRFRTLGAHLNLEIRMTEMNFTSGELVDPQKSIWIGNDETTRTEIPLRYLDVPTLAPAKSTPTSTSGQYLRLGPTGGRLDAAQTTIPFLDAQPVSPMQPVPLAGAGLMHKSIPKYGGFIAPKVFTYDFGPHIQVPTDDWLAAEEEARNVNNG</sequence>
<evidence type="ECO:0000313" key="4">
    <source>
        <dbReference type="Proteomes" id="UP000075920"/>
    </source>
</evidence>
<keyword evidence="1" id="KW-0812">Transmembrane</keyword>
<dbReference type="Proteomes" id="UP000075920">
    <property type="component" value="Unassembled WGS sequence"/>
</dbReference>
<keyword evidence="4" id="KW-1185">Reference proteome</keyword>
<evidence type="ECO:0000313" key="3">
    <source>
        <dbReference type="EnsemblMetazoa" id="AMIN005659-PA"/>
    </source>
</evidence>
<evidence type="ECO:0000256" key="1">
    <source>
        <dbReference type="SAM" id="Phobius"/>
    </source>
</evidence>
<dbReference type="VEuPathDB" id="VectorBase:AMIN005659"/>
<reference evidence="4" key="1">
    <citation type="submission" date="2013-03" db="EMBL/GenBank/DDBJ databases">
        <title>The Genome Sequence of Anopheles minimus MINIMUS1.</title>
        <authorList>
            <consortium name="The Broad Institute Genomics Platform"/>
            <person name="Neafsey D.E."/>
            <person name="Walton C."/>
            <person name="Walker B."/>
            <person name="Young S.K."/>
            <person name="Zeng Q."/>
            <person name="Gargeya S."/>
            <person name="Fitzgerald M."/>
            <person name="Haas B."/>
            <person name="Abouelleil A."/>
            <person name="Allen A.W."/>
            <person name="Alvarado L."/>
            <person name="Arachchi H.M."/>
            <person name="Berlin A.M."/>
            <person name="Chapman S.B."/>
            <person name="Gainer-Dewar J."/>
            <person name="Goldberg J."/>
            <person name="Griggs A."/>
            <person name="Gujja S."/>
            <person name="Hansen M."/>
            <person name="Howarth C."/>
            <person name="Imamovic A."/>
            <person name="Ireland A."/>
            <person name="Larimer J."/>
            <person name="McCowan C."/>
            <person name="Murphy C."/>
            <person name="Pearson M."/>
            <person name="Poon T.W."/>
            <person name="Priest M."/>
            <person name="Roberts A."/>
            <person name="Saif S."/>
            <person name="Shea T."/>
            <person name="Sisk P."/>
            <person name="Sykes S."/>
            <person name="Wortman J."/>
            <person name="Nusbaum C."/>
            <person name="Birren B."/>
        </authorList>
    </citation>
    <scope>NUCLEOTIDE SEQUENCE [LARGE SCALE GENOMIC DNA]</scope>
    <source>
        <strain evidence="4">MINIMUS1</strain>
    </source>
</reference>
<dbReference type="EnsemblMetazoa" id="AMIN005659-RA">
    <property type="protein sequence ID" value="AMIN005659-PA"/>
    <property type="gene ID" value="AMIN005659"/>
</dbReference>
<keyword evidence="1" id="KW-1133">Transmembrane helix</keyword>
<dbReference type="STRING" id="112268.A0A182W5P3"/>
<keyword evidence="2" id="KW-0732">Signal</keyword>
<feature type="transmembrane region" description="Helical" evidence="1">
    <location>
        <begin position="222"/>
        <end position="242"/>
    </location>
</feature>
<dbReference type="PANTHER" id="PTHR47890">
    <property type="entry name" value="LD24308P"/>
    <property type="match status" value="1"/>
</dbReference>
<feature type="signal peptide" evidence="2">
    <location>
        <begin position="1"/>
        <end position="25"/>
    </location>
</feature>